<dbReference type="InterPro" id="IPR039425">
    <property type="entry name" value="RNA_pol_sigma-70-like"/>
</dbReference>
<dbReference type="Pfam" id="PF04542">
    <property type="entry name" value="Sigma70_r2"/>
    <property type="match status" value="1"/>
</dbReference>
<evidence type="ECO:0000256" key="3">
    <source>
        <dbReference type="ARBA" id="ARBA00023082"/>
    </source>
</evidence>
<dbReference type="InterPro" id="IPR013325">
    <property type="entry name" value="RNA_pol_sigma_r2"/>
</dbReference>
<keyword evidence="4" id="KW-0238">DNA-binding</keyword>
<dbReference type="SUPFAM" id="SSF88659">
    <property type="entry name" value="Sigma3 and sigma4 domains of RNA polymerase sigma factors"/>
    <property type="match status" value="1"/>
</dbReference>
<keyword evidence="3" id="KW-0731">Sigma factor</keyword>
<evidence type="ECO:0000313" key="9">
    <source>
        <dbReference type="Proteomes" id="UP001597380"/>
    </source>
</evidence>
<evidence type="ECO:0000259" key="7">
    <source>
        <dbReference type="Pfam" id="PF08281"/>
    </source>
</evidence>
<dbReference type="PANTHER" id="PTHR43133:SF8">
    <property type="entry name" value="RNA POLYMERASE SIGMA FACTOR HI_1459-RELATED"/>
    <property type="match status" value="1"/>
</dbReference>
<organism evidence="8 9">
    <name type="scientific">Corallincola platygyrae</name>
    <dbReference type="NCBI Taxonomy" id="1193278"/>
    <lineage>
        <taxon>Bacteria</taxon>
        <taxon>Pseudomonadati</taxon>
        <taxon>Pseudomonadota</taxon>
        <taxon>Gammaproteobacteria</taxon>
        <taxon>Alteromonadales</taxon>
        <taxon>Psychromonadaceae</taxon>
        <taxon>Corallincola</taxon>
    </lineage>
</organism>
<dbReference type="SUPFAM" id="SSF88946">
    <property type="entry name" value="Sigma2 domain of RNA polymerase sigma factors"/>
    <property type="match status" value="1"/>
</dbReference>
<gene>
    <name evidence="8" type="ORF">ACFSJ3_09975</name>
</gene>
<sequence length="158" mass="18691">MQFDATLLNRLFRYGFAFTMQREAALDLVQQACEKALKQPPDDKRKLEAYLKVIVRRLYLDGWRQQQQYPLELFTETEVVDDEASIEQLMVDQQQLSRLMPMLSPQQRELIYLWAVEGWTIDEIAEQLGEPRGTLLARLRRVREQLSRLPEESYGVSR</sequence>
<name>A0ABW4XND6_9GAMM</name>
<evidence type="ECO:0000259" key="6">
    <source>
        <dbReference type="Pfam" id="PF04542"/>
    </source>
</evidence>
<reference evidence="9" key="1">
    <citation type="journal article" date="2019" name="Int. J. Syst. Evol. Microbiol.">
        <title>The Global Catalogue of Microorganisms (GCM) 10K type strain sequencing project: providing services to taxonomists for standard genome sequencing and annotation.</title>
        <authorList>
            <consortium name="The Broad Institute Genomics Platform"/>
            <consortium name="The Broad Institute Genome Sequencing Center for Infectious Disease"/>
            <person name="Wu L."/>
            <person name="Ma J."/>
        </authorList>
    </citation>
    <scope>NUCLEOTIDE SEQUENCE [LARGE SCALE GENOMIC DNA]</scope>
    <source>
        <strain evidence="9">CGMCC 1.10992</strain>
    </source>
</reference>
<dbReference type="InterPro" id="IPR007627">
    <property type="entry name" value="RNA_pol_sigma70_r2"/>
</dbReference>
<protein>
    <submittedName>
        <fullName evidence="8">RNA polymerase sigma factor</fullName>
    </submittedName>
</protein>
<dbReference type="InterPro" id="IPR013249">
    <property type="entry name" value="RNA_pol_sigma70_r4_t2"/>
</dbReference>
<evidence type="ECO:0000256" key="5">
    <source>
        <dbReference type="ARBA" id="ARBA00023163"/>
    </source>
</evidence>
<dbReference type="Gene3D" id="1.10.1740.10">
    <property type="match status" value="1"/>
</dbReference>
<dbReference type="Gene3D" id="1.10.10.10">
    <property type="entry name" value="Winged helix-like DNA-binding domain superfamily/Winged helix DNA-binding domain"/>
    <property type="match status" value="1"/>
</dbReference>
<feature type="domain" description="RNA polymerase sigma factor 70 region 4 type 2" evidence="7">
    <location>
        <begin position="94"/>
        <end position="146"/>
    </location>
</feature>
<proteinExistence type="inferred from homology"/>
<dbReference type="NCBIfam" id="TIGR02937">
    <property type="entry name" value="sigma70-ECF"/>
    <property type="match status" value="1"/>
</dbReference>
<accession>A0ABW4XND6</accession>
<dbReference type="Proteomes" id="UP001597380">
    <property type="component" value="Unassembled WGS sequence"/>
</dbReference>
<evidence type="ECO:0000256" key="4">
    <source>
        <dbReference type="ARBA" id="ARBA00023125"/>
    </source>
</evidence>
<dbReference type="InterPro" id="IPR014284">
    <property type="entry name" value="RNA_pol_sigma-70_dom"/>
</dbReference>
<keyword evidence="9" id="KW-1185">Reference proteome</keyword>
<evidence type="ECO:0000256" key="2">
    <source>
        <dbReference type="ARBA" id="ARBA00023015"/>
    </source>
</evidence>
<evidence type="ECO:0000256" key="1">
    <source>
        <dbReference type="ARBA" id="ARBA00010641"/>
    </source>
</evidence>
<dbReference type="Pfam" id="PF08281">
    <property type="entry name" value="Sigma70_r4_2"/>
    <property type="match status" value="1"/>
</dbReference>
<dbReference type="InterPro" id="IPR036388">
    <property type="entry name" value="WH-like_DNA-bd_sf"/>
</dbReference>
<dbReference type="EMBL" id="JBHUHT010000012">
    <property type="protein sequence ID" value="MFD2096310.1"/>
    <property type="molecule type" value="Genomic_DNA"/>
</dbReference>
<dbReference type="PANTHER" id="PTHR43133">
    <property type="entry name" value="RNA POLYMERASE ECF-TYPE SIGMA FACTO"/>
    <property type="match status" value="1"/>
</dbReference>
<dbReference type="RefSeq" id="WP_345339309.1">
    <property type="nucleotide sequence ID" value="NZ_BAABLI010000008.1"/>
</dbReference>
<comment type="caution">
    <text evidence="8">The sequence shown here is derived from an EMBL/GenBank/DDBJ whole genome shotgun (WGS) entry which is preliminary data.</text>
</comment>
<comment type="similarity">
    <text evidence="1">Belongs to the sigma-70 factor family. ECF subfamily.</text>
</comment>
<dbReference type="InterPro" id="IPR013324">
    <property type="entry name" value="RNA_pol_sigma_r3/r4-like"/>
</dbReference>
<keyword evidence="2" id="KW-0805">Transcription regulation</keyword>
<keyword evidence="5" id="KW-0804">Transcription</keyword>
<evidence type="ECO:0000313" key="8">
    <source>
        <dbReference type="EMBL" id="MFD2096310.1"/>
    </source>
</evidence>
<feature type="domain" description="RNA polymerase sigma-70 region 2" evidence="6">
    <location>
        <begin position="7"/>
        <end position="67"/>
    </location>
</feature>